<evidence type="ECO:0000313" key="2">
    <source>
        <dbReference type="Proteomes" id="UP001558613"/>
    </source>
</evidence>
<dbReference type="Proteomes" id="UP001558613">
    <property type="component" value="Unassembled WGS sequence"/>
</dbReference>
<name>A0ABR3LCG9_9TELE</name>
<keyword evidence="2" id="KW-1185">Reference proteome</keyword>
<protein>
    <submittedName>
        <fullName evidence="1">Uncharacterized protein</fullName>
    </submittedName>
</protein>
<dbReference type="EMBL" id="JAYMGO010000023">
    <property type="protein sequence ID" value="KAL1250075.1"/>
    <property type="molecule type" value="Genomic_DNA"/>
</dbReference>
<organism evidence="1 2">
    <name type="scientific">Cirrhinus molitorella</name>
    <name type="common">mud carp</name>
    <dbReference type="NCBI Taxonomy" id="172907"/>
    <lineage>
        <taxon>Eukaryota</taxon>
        <taxon>Metazoa</taxon>
        <taxon>Chordata</taxon>
        <taxon>Craniata</taxon>
        <taxon>Vertebrata</taxon>
        <taxon>Euteleostomi</taxon>
        <taxon>Actinopterygii</taxon>
        <taxon>Neopterygii</taxon>
        <taxon>Teleostei</taxon>
        <taxon>Ostariophysi</taxon>
        <taxon>Cypriniformes</taxon>
        <taxon>Cyprinidae</taxon>
        <taxon>Labeoninae</taxon>
        <taxon>Labeonini</taxon>
        <taxon>Cirrhinus</taxon>
    </lineage>
</organism>
<comment type="caution">
    <text evidence="1">The sequence shown here is derived from an EMBL/GenBank/DDBJ whole genome shotgun (WGS) entry which is preliminary data.</text>
</comment>
<reference evidence="1 2" key="1">
    <citation type="submission" date="2023-09" db="EMBL/GenBank/DDBJ databases">
        <authorList>
            <person name="Wang M."/>
        </authorList>
    </citation>
    <scope>NUCLEOTIDE SEQUENCE [LARGE SCALE GENOMIC DNA]</scope>
    <source>
        <strain evidence="1">GT-2023</strain>
        <tissue evidence="1">Liver</tissue>
    </source>
</reference>
<proteinExistence type="predicted"/>
<accession>A0ABR3LCG9</accession>
<gene>
    <name evidence="1" type="ORF">QQF64_021080</name>
</gene>
<sequence length="183" mass="19608">MPDWIDSGCSCLQLAPVQSARFNGPVSQKACCIHVGFVPQGRKTKVTRPESAHGPLGSCEKLSILRQPGLFGSHIAEPSAPATCLTNRIVRPGGRLLDGLCNNGHTDSKATSGNICLPASLGPAQSHHGKPLVAVHTKQRPGAPMRTMKFCLKGPWFPNPHNAPLFTPASRVNDVRLELVLWL</sequence>
<evidence type="ECO:0000313" key="1">
    <source>
        <dbReference type="EMBL" id="KAL1250075.1"/>
    </source>
</evidence>